<reference evidence="1 2" key="1">
    <citation type="submission" date="2012-04" db="EMBL/GenBank/DDBJ databases">
        <title>The Genome Sequence of Bacillus cereus VD048.</title>
        <authorList>
            <consortium name="The Broad Institute Genome Sequencing Platform"/>
            <consortium name="The Broad Institute Genome Sequencing Center for Infectious Disease"/>
            <person name="Feldgarden M."/>
            <person name="Van der Auwera G.A."/>
            <person name="Mahillon J."/>
            <person name="Duprez V."/>
            <person name="Timmery S."/>
            <person name="Mattelet C."/>
            <person name="Dierick K."/>
            <person name="Sun M."/>
            <person name="Yu Z."/>
            <person name="Zhu L."/>
            <person name="Hu X."/>
            <person name="Shank E.B."/>
            <person name="Swiecicka I."/>
            <person name="Hansen B.M."/>
            <person name="Andrup L."/>
            <person name="Young S.K."/>
            <person name="Zeng Q."/>
            <person name="Gargeya S."/>
            <person name="Fitzgerald M."/>
            <person name="Haas B."/>
            <person name="Abouelleil A."/>
            <person name="Alvarado L."/>
            <person name="Arachchi H.M."/>
            <person name="Berlin A."/>
            <person name="Chapman S.B."/>
            <person name="Goldberg J."/>
            <person name="Griggs A."/>
            <person name="Gujja S."/>
            <person name="Hansen M."/>
            <person name="Howarth C."/>
            <person name="Imamovic A."/>
            <person name="Larimer J."/>
            <person name="McCowen C."/>
            <person name="Montmayeur A."/>
            <person name="Murphy C."/>
            <person name="Neiman D."/>
            <person name="Pearson M."/>
            <person name="Priest M."/>
            <person name="Roberts A."/>
            <person name="Saif S."/>
            <person name="Shea T."/>
            <person name="Sisk P."/>
            <person name="Sykes S."/>
            <person name="Wortman J."/>
            <person name="Nusbaum C."/>
            <person name="Birren B."/>
        </authorList>
    </citation>
    <scope>NUCLEOTIDE SEQUENCE [LARGE SCALE GENOMIC DNA]</scope>
    <source>
        <strain evidence="1 2">VD048</strain>
    </source>
</reference>
<protein>
    <submittedName>
        <fullName evidence="1">Uncharacterized protein</fullName>
    </submittedName>
</protein>
<dbReference type="HOGENOM" id="CLU_1159540_0_0_9"/>
<dbReference type="EMBL" id="AHEU01000059">
    <property type="protein sequence ID" value="EJR24623.1"/>
    <property type="molecule type" value="Genomic_DNA"/>
</dbReference>
<evidence type="ECO:0000313" key="2">
    <source>
        <dbReference type="Proteomes" id="UP000006960"/>
    </source>
</evidence>
<proteinExistence type="predicted"/>
<sequence length="240" mass="28110">MLCVMLLENGLRENLQHPYELYVQTYTERISPVFDNIDQEAEEIAKNAYNNMMMNVGAGYEDYDPGDFADDAWQFGIDYYENVSLMRYNTKLMWVSTMYQFWEQQVRRFLYKEMTGSGYKALNKKQQEIEYKDFCVNIIKIKEFFLGFNVDVTTLSCWDKVNELRLLTNVIKHGPGGSAEDLLKIRPDIFDSSHVSTNLLDLYQTTLNHVVINISDEDFKTYANALTGFWGELPDRMVSY</sequence>
<dbReference type="PATRIC" id="fig|1053226.3.peg.6062"/>
<dbReference type="RefSeq" id="WP_002167223.1">
    <property type="nucleotide sequence ID" value="NZ_JH792318.1"/>
</dbReference>
<name>J8HA36_BACCE</name>
<organism evidence="1 2">
    <name type="scientific">Bacillus cereus VD048</name>
    <dbReference type="NCBI Taxonomy" id="1053226"/>
    <lineage>
        <taxon>Bacteria</taxon>
        <taxon>Bacillati</taxon>
        <taxon>Bacillota</taxon>
        <taxon>Bacilli</taxon>
        <taxon>Bacillales</taxon>
        <taxon>Bacillaceae</taxon>
        <taxon>Bacillus</taxon>
        <taxon>Bacillus cereus group</taxon>
    </lineage>
</organism>
<dbReference type="Proteomes" id="UP000006960">
    <property type="component" value="Unassembled WGS sequence"/>
</dbReference>
<dbReference type="AlphaFoldDB" id="J8HA36"/>
<gene>
    <name evidence="1" type="ORF">IIG_05954</name>
</gene>
<comment type="caution">
    <text evidence="1">The sequence shown here is derived from an EMBL/GenBank/DDBJ whole genome shotgun (WGS) entry which is preliminary data.</text>
</comment>
<accession>J8HA36</accession>
<evidence type="ECO:0000313" key="1">
    <source>
        <dbReference type="EMBL" id="EJR24623.1"/>
    </source>
</evidence>